<keyword evidence="2" id="KW-0378">Hydrolase</keyword>
<name>A0A7M3MCD7_9BACT</name>
<dbReference type="GO" id="GO:0016787">
    <property type="term" value="F:hydrolase activity"/>
    <property type="evidence" value="ECO:0007669"/>
    <property type="project" value="UniProtKB-KW"/>
</dbReference>
<organism evidence="2 3">
    <name type="scientific">Oceanidesulfovibrio indonesiensis</name>
    <dbReference type="NCBI Taxonomy" id="54767"/>
    <lineage>
        <taxon>Bacteria</taxon>
        <taxon>Pseudomonadati</taxon>
        <taxon>Thermodesulfobacteriota</taxon>
        <taxon>Desulfovibrionia</taxon>
        <taxon>Desulfovibrionales</taxon>
        <taxon>Desulfovibrionaceae</taxon>
        <taxon>Oceanidesulfovibrio</taxon>
    </lineage>
</organism>
<protein>
    <submittedName>
        <fullName evidence="2">HD family phosphohydrolase</fullName>
    </submittedName>
</protein>
<evidence type="ECO:0000313" key="2">
    <source>
        <dbReference type="EMBL" id="TVM16001.1"/>
    </source>
</evidence>
<comment type="caution">
    <text evidence="2">The sequence shown here is derived from an EMBL/GenBank/DDBJ whole genome shotgun (WGS) entry which is preliminary data.</text>
</comment>
<dbReference type="Pfam" id="PF01966">
    <property type="entry name" value="HD"/>
    <property type="match status" value="1"/>
</dbReference>
<dbReference type="SUPFAM" id="SSF109604">
    <property type="entry name" value="HD-domain/PDEase-like"/>
    <property type="match status" value="1"/>
</dbReference>
<reference evidence="2 3" key="1">
    <citation type="submission" date="2018-06" db="EMBL/GenBank/DDBJ databases">
        <title>Complete genome of Desulfovibrio indonesiensis P37SLT.</title>
        <authorList>
            <person name="Crispim J.S."/>
            <person name="Vidigal P.M.P."/>
            <person name="Silva L.C.F."/>
            <person name="Laguardia C.N."/>
            <person name="Araujo L.C."/>
            <person name="Dias R.S."/>
            <person name="Sousa M.P."/>
            <person name="Paula S.O."/>
            <person name="Silva C."/>
        </authorList>
    </citation>
    <scope>NUCLEOTIDE SEQUENCE [LARGE SCALE GENOMIC DNA]</scope>
    <source>
        <strain evidence="2 3">P37SLT</strain>
    </source>
</reference>
<dbReference type="OrthoDB" id="9801160at2"/>
<sequence>MTREEALALLQSQNPETHLVEHGEQTEAVMRAMALRFAPGQEELWAMTGLLHDVDYPGTKDDPARHGLAAAEIIGDALPPEAIRAIAAHNSECTNVKPESEFEWALRCAESVTGLIKAAALVRPDGMQGMKSKSLKKKMKDKSFAANVDRDRIRECEKLDLELGEFLDLAVAAMAAPEQH</sequence>
<dbReference type="PANTHER" id="PTHR38659">
    <property type="entry name" value="METAL-DEPENDENT PHOSPHOHYDROLASE"/>
    <property type="match status" value="1"/>
</dbReference>
<feature type="domain" description="HD" evidence="1">
    <location>
        <begin position="21"/>
        <end position="92"/>
    </location>
</feature>
<evidence type="ECO:0000313" key="3">
    <source>
        <dbReference type="Proteomes" id="UP000448292"/>
    </source>
</evidence>
<dbReference type="AlphaFoldDB" id="A0A7M3MCD7"/>
<gene>
    <name evidence="2" type="ORF">DPQ33_13640</name>
</gene>
<dbReference type="InterPro" id="IPR006674">
    <property type="entry name" value="HD_domain"/>
</dbReference>
<evidence type="ECO:0000259" key="1">
    <source>
        <dbReference type="Pfam" id="PF01966"/>
    </source>
</evidence>
<accession>A0A7M3MCD7</accession>
<dbReference type="EMBL" id="QMIE01000013">
    <property type="protein sequence ID" value="TVM16001.1"/>
    <property type="molecule type" value="Genomic_DNA"/>
</dbReference>
<dbReference type="RefSeq" id="WP_144303782.1">
    <property type="nucleotide sequence ID" value="NZ_QMIE01000013.1"/>
</dbReference>
<dbReference type="Proteomes" id="UP000448292">
    <property type="component" value="Unassembled WGS sequence"/>
</dbReference>
<proteinExistence type="predicted"/>
<dbReference type="PANTHER" id="PTHR38659:SF1">
    <property type="entry name" value="METAL DEPENDENT PHOSPHOHYDROLASE"/>
    <property type="match status" value="1"/>
</dbReference>
<keyword evidence="3" id="KW-1185">Reference proteome</keyword>